<accession>A0A7S8E789</accession>
<dbReference type="PROSITE" id="PS50929">
    <property type="entry name" value="ABC_TM1F"/>
    <property type="match status" value="1"/>
</dbReference>
<dbReference type="RefSeq" id="WP_195169665.1">
    <property type="nucleotide sequence ID" value="NZ_CP062983.1"/>
</dbReference>
<dbReference type="InterPro" id="IPR003593">
    <property type="entry name" value="AAA+_ATPase"/>
</dbReference>
<keyword evidence="3" id="KW-1003">Cell membrane</keyword>
<evidence type="ECO:0000313" key="12">
    <source>
        <dbReference type="EMBL" id="QPC81593.1"/>
    </source>
</evidence>
<dbReference type="PANTHER" id="PTHR43394">
    <property type="entry name" value="ATP-DEPENDENT PERMEASE MDL1, MITOCHONDRIAL"/>
    <property type="match status" value="1"/>
</dbReference>
<dbReference type="Pfam" id="PF00664">
    <property type="entry name" value="ABC_membrane"/>
    <property type="match status" value="1"/>
</dbReference>
<dbReference type="GO" id="GO:0016887">
    <property type="term" value="F:ATP hydrolysis activity"/>
    <property type="evidence" value="ECO:0007669"/>
    <property type="project" value="InterPro"/>
</dbReference>
<dbReference type="SUPFAM" id="SSF90123">
    <property type="entry name" value="ABC transporter transmembrane region"/>
    <property type="match status" value="1"/>
</dbReference>
<comment type="subcellular location">
    <subcellularLocation>
        <location evidence="1">Cell membrane</location>
        <topology evidence="1">Multi-pass membrane protein</topology>
    </subcellularLocation>
</comment>
<dbReference type="InterPro" id="IPR003439">
    <property type="entry name" value="ABC_transporter-like_ATP-bd"/>
</dbReference>
<evidence type="ECO:0000259" key="11">
    <source>
        <dbReference type="PROSITE" id="PS50929"/>
    </source>
</evidence>
<evidence type="ECO:0000256" key="8">
    <source>
        <dbReference type="ARBA" id="ARBA00023136"/>
    </source>
</evidence>
<feature type="transmembrane region" description="Helical" evidence="9">
    <location>
        <begin position="34"/>
        <end position="57"/>
    </location>
</feature>
<feature type="transmembrane region" description="Helical" evidence="9">
    <location>
        <begin position="173"/>
        <end position="191"/>
    </location>
</feature>
<dbReference type="InterPro" id="IPR027417">
    <property type="entry name" value="P-loop_NTPase"/>
</dbReference>
<dbReference type="KEGG" id="pmet:G4Y79_18130"/>
<feature type="domain" description="ABC transporter" evidence="10">
    <location>
        <begin position="349"/>
        <end position="583"/>
    </location>
</feature>
<dbReference type="GO" id="GO:0015421">
    <property type="term" value="F:ABC-type oligopeptide transporter activity"/>
    <property type="evidence" value="ECO:0007669"/>
    <property type="project" value="TreeGrafter"/>
</dbReference>
<evidence type="ECO:0000313" key="13">
    <source>
        <dbReference type="Proteomes" id="UP000594468"/>
    </source>
</evidence>
<keyword evidence="4 9" id="KW-0812">Transmembrane</keyword>
<dbReference type="CDD" id="cd07346">
    <property type="entry name" value="ABC_6TM_exporters"/>
    <property type="match status" value="1"/>
</dbReference>
<dbReference type="InterPro" id="IPR011527">
    <property type="entry name" value="ABC1_TM_dom"/>
</dbReference>
<keyword evidence="2" id="KW-0813">Transport</keyword>
<dbReference type="Pfam" id="PF00005">
    <property type="entry name" value="ABC_tran"/>
    <property type="match status" value="1"/>
</dbReference>
<keyword evidence="8 9" id="KW-0472">Membrane</keyword>
<keyword evidence="13" id="KW-1185">Reference proteome</keyword>
<name>A0A7S8E789_9CHLR</name>
<dbReference type="Gene3D" id="3.40.50.300">
    <property type="entry name" value="P-loop containing nucleotide triphosphate hydrolases"/>
    <property type="match status" value="1"/>
</dbReference>
<evidence type="ECO:0000256" key="7">
    <source>
        <dbReference type="ARBA" id="ARBA00022989"/>
    </source>
</evidence>
<protein>
    <submittedName>
        <fullName evidence="12">ABC transporter ATP-binding protein</fullName>
    </submittedName>
</protein>
<evidence type="ECO:0000256" key="4">
    <source>
        <dbReference type="ARBA" id="ARBA00022692"/>
    </source>
</evidence>
<reference evidence="12 13" key="1">
    <citation type="submission" date="2020-02" db="EMBL/GenBank/DDBJ databases">
        <authorList>
            <person name="Zheng R.K."/>
            <person name="Sun C.M."/>
        </authorList>
    </citation>
    <scope>NUCLEOTIDE SEQUENCE [LARGE SCALE GENOMIC DNA]</scope>
    <source>
        <strain evidence="13">rifampicinis</strain>
    </source>
</reference>
<keyword evidence="6 12" id="KW-0067">ATP-binding</keyword>
<organism evidence="12 13">
    <name type="scientific">Phototrophicus methaneseepsis</name>
    <dbReference type="NCBI Taxonomy" id="2710758"/>
    <lineage>
        <taxon>Bacteria</taxon>
        <taxon>Bacillati</taxon>
        <taxon>Chloroflexota</taxon>
        <taxon>Candidatus Thermofontia</taxon>
        <taxon>Phototrophicales</taxon>
        <taxon>Phototrophicaceae</taxon>
        <taxon>Phototrophicus</taxon>
    </lineage>
</organism>
<dbReference type="InterPro" id="IPR039421">
    <property type="entry name" value="Type_1_exporter"/>
</dbReference>
<sequence>MGLFGGLEADKYDRQYSDAYLAKRIAAYMLRYRWYMVGIVIGFTILSFVSAIRPVIISIGVDALVAQETTFWLLVGILLAAALAEYGANWLRRYLLSLVIGRMVAQLRKDAFASATARDLAFYDTNKTGKIVSRITSDTQEFGDVLLFTSDVISQLVSVAVLLVVLLSRSIPLTVIILLTTPVFFGTAMLFRNVARRVTRQAARAMAVVNDNIQESVTGISVAKNFRREAMIYSEFVGVNTLSYQTNLRRGMVLALIFPVLNFLIGFSTAIVLYSGAEAVLGGVISAGSWYLFIQGADRFFFPVINLSAFWSQFQQGLSAIERVFGLIDAENMLRQVDDQPAGNINGHIVFKNVDFGYTDDQLILKNFDLDIKQGESVAFVGHTGAGKSTIAKLVARFYEFQGGEICIDGRDIRTFDLPSYRARLGIVPQQPFLFSGTIMENVRYARPDATDEEIRELVYSVGNGEWLETLPDGLQSDVGERGARLSMGQRQLVSLLRVMVQKPAIFILDEATASVDPFTEVQIQEAVDMLLSQSTSILIAHRLSTVRSADRIIVLRDGGIIEEGSHESLMTQGGHYAELYNTYFRHQSLSYVEGSKSRLTQTGSD</sequence>
<dbReference type="EMBL" id="CP062983">
    <property type="protein sequence ID" value="QPC81593.1"/>
    <property type="molecule type" value="Genomic_DNA"/>
</dbReference>
<dbReference type="PROSITE" id="PS50893">
    <property type="entry name" value="ABC_TRANSPORTER_2"/>
    <property type="match status" value="1"/>
</dbReference>
<evidence type="ECO:0000259" key="10">
    <source>
        <dbReference type="PROSITE" id="PS50893"/>
    </source>
</evidence>
<dbReference type="Gene3D" id="1.20.1560.10">
    <property type="entry name" value="ABC transporter type 1, transmembrane domain"/>
    <property type="match status" value="1"/>
</dbReference>
<dbReference type="InterPro" id="IPR036640">
    <property type="entry name" value="ABC1_TM_sf"/>
</dbReference>
<dbReference type="GO" id="GO:0005886">
    <property type="term" value="C:plasma membrane"/>
    <property type="evidence" value="ECO:0007669"/>
    <property type="project" value="UniProtKB-SubCell"/>
</dbReference>
<dbReference type="SUPFAM" id="SSF52540">
    <property type="entry name" value="P-loop containing nucleoside triphosphate hydrolases"/>
    <property type="match status" value="1"/>
</dbReference>
<evidence type="ECO:0000256" key="2">
    <source>
        <dbReference type="ARBA" id="ARBA00022448"/>
    </source>
</evidence>
<dbReference type="PANTHER" id="PTHR43394:SF1">
    <property type="entry name" value="ATP-BINDING CASSETTE SUB-FAMILY B MEMBER 10, MITOCHONDRIAL"/>
    <property type="match status" value="1"/>
</dbReference>
<keyword evidence="7 9" id="KW-1133">Transmembrane helix</keyword>
<feature type="transmembrane region" description="Helical" evidence="9">
    <location>
        <begin position="253"/>
        <end position="274"/>
    </location>
</feature>
<dbReference type="SMART" id="SM00382">
    <property type="entry name" value="AAA"/>
    <property type="match status" value="1"/>
</dbReference>
<proteinExistence type="predicted"/>
<dbReference type="AlphaFoldDB" id="A0A7S8E789"/>
<dbReference type="GO" id="GO:0005524">
    <property type="term" value="F:ATP binding"/>
    <property type="evidence" value="ECO:0007669"/>
    <property type="project" value="UniProtKB-KW"/>
</dbReference>
<gene>
    <name evidence="12" type="ORF">G4Y79_18130</name>
</gene>
<feature type="domain" description="ABC transmembrane type-1" evidence="11">
    <location>
        <begin position="37"/>
        <end position="316"/>
    </location>
</feature>
<evidence type="ECO:0000256" key="9">
    <source>
        <dbReference type="SAM" id="Phobius"/>
    </source>
</evidence>
<keyword evidence="5" id="KW-0547">Nucleotide-binding</keyword>
<evidence type="ECO:0000256" key="6">
    <source>
        <dbReference type="ARBA" id="ARBA00022840"/>
    </source>
</evidence>
<feature type="transmembrane region" description="Helical" evidence="9">
    <location>
        <begin position="145"/>
        <end position="167"/>
    </location>
</feature>
<feature type="transmembrane region" description="Helical" evidence="9">
    <location>
        <begin position="69"/>
        <end position="88"/>
    </location>
</feature>
<dbReference type="Proteomes" id="UP000594468">
    <property type="component" value="Chromosome"/>
</dbReference>
<evidence type="ECO:0000256" key="3">
    <source>
        <dbReference type="ARBA" id="ARBA00022475"/>
    </source>
</evidence>
<evidence type="ECO:0000256" key="5">
    <source>
        <dbReference type="ARBA" id="ARBA00022741"/>
    </source>
</evidence>
<dbReference type="FunFam" id="3.40.50.300:FF:000221">
    <property type="entry name" value="Multidrug ABC transporter ATP-binding protein"/>
    <property type="match status" value="1"/>
</dbReference>
<evidence type="ECO:0000256" key="1">
    <source>
        <dbReference type="ARBA" id="ARBA00004651"/>
    </source>
</evidence>